<evidence type="ECO:0000256" key="5">
    <source>
        <dbReference type="ARBA" id="ARBA00037982"/>
    </source>
</evidence>
<gene>
    <name evidence="8" type="primary">LOC113696636</name>
</gene>
<dbReference type="PANTHER" id="PTHR11042:SF136">
    <property type="entry name" value="EIF-2-ALPHA KINASE GCN2"/>
    <property type="match status" value="1"/>
</dbReference>
<evidence type="ECO:0000256" key="1">
    <source>
        <dbReference type="ARBA" id="ARBA00022679"/>
    </source>
</evidence>
<dbReference type="SUPFAM" id="SSF56112">
    <property type="entry name" value="Protein kinase-like (PK-like)"/>
    <property type="match status" value="1"/>
</dbReference>
<dbReference type="InterPro" id="IPR000719">
    <property type="entry name" value="Prot_kinase_dom"/>
</dbReference>
<dbReference type="RefSeq" id="XP_027071820.1">
    <property type="nucleotide sequence ID" value="XM_027216019.1"/>
</dbReference>
<feature type="domain" description="Protein kinase" evidence="6">
    <location>
        <begin position="1"/>
        <end position="157"/>
    </location>
</feature>
<dbReference type="PROSITE" id="PS50011">
    <property type="entry name" value="PROTEIN_KINASE_DOM"/>
    <property type="match status" value="1"/>
</dbReference>
<dbReference type="AlphaFoldDB" id="A0A6P6T164"/>
<dbReference type="Pfam" id="PF00069">
    <property type="entry name" value="Pkinase"/>
    <property type="match status" value="1"/>
</dbReference>
<evidence type="ECO:0000256" key="2">
    <source>
        <dbReference type="ARBA" id="ARBA00022741"/>
    </source>
</evidence>
<keyword evidence="4" id="KW-0067">ATP-binding</keyword>
<protein>
    <recommendedName>
        <fullName evidence="6">Protein kinase domain-containing protein</fullName>
    </recommendedName>
</protein>
<dbReference type="GO" id="GO:0005829">
    <property type="term" value="C:cytosol"/>
    <property type="evidence" value="ECO:0007669"/>
    <property type="project" value="TreeGrafter"/>
</dbReference>
<sequence>MAWSYFRQILEALQFIHGKDIIHRDLKPNNIFIDDSGTVKIGDFGLALQMDVSSTTNSLPVGAYLYRAPEMKKGDPTYKPTNKVDMYALGLILFQLFCPRQCSERKMLKLRDSPEQVCEKCKVDETAKHLILELLQTDPLKRPSAADLLIGERRSLML</sequence>
<evidence type="ECO:0000259" key="6">
    <source>
        <dbReference type="PROSITE" id="PS50011"/>
    </source>
</evidence>
<dbReference type="SMART" id="SM00220">
    <property type="entry name" value="S_TKc"/>
    <property type="match status" value="1"/>
</dbReference>
<evidence type="ECO:0000313" key="7">
    <source>
        <dbReference type="Proteomes" id="UP001652660"/>
    </source>
</evidence>
<keyword evidence="1" id="KW-0808">Transferase</keyword>
<dbReference type="PANTHER" id="PTHR11042">
    <property type="entry name" value="EUKARYOTIC TRANSLATION INITIATION FACTOR 2-ALPHA KINASE EIF2-ALPHA KINASE -RELATED"/>
    <property type="match status" value="1"/>
</dbReference>
<dbReference type="InterPro" id="IPR008271">
    <property type="entry name" value="Ser/Thr_kinase_AS"/>
</dbReference>
<reference evidence="7" key="1">
    <citation type="journal article" date="2025" name="Foods">
        <title>Unveiling the Microbial Signatures of Arabica Coffee Cherries: Insights into Ripeness Specific Diversity, Functional Traits, and Implications for Quality and Safety.</title>
        <authorList>
            <consortium name="RefSeq"/>
            <person name="Tenea G.N."/>
            <person name="Cifuentes V."/>
            <person name="Reyes P."/>
            <person name="Cevallos-Vallejos M."/>
        </authorList>
    </citation>
    <scope>NUCLEOTIDE SEQUENCE [LARGE SCALE GENOMIC DNA]</scope>
</reference>
<evidence type="ECO:0000256" key="4">
    <source>
        <dbReference type="ARBA" id="ARBA00022840"/>
    </source>
</evidence>
<dbReference type="GeneID" id="113696636"/>
<dbReference type="GO" id="GO:0005634">
    <property type="term" value="C:nucleus"/>
    <property type="evidence" value="ECO:0007669"/>
    <property type="project" value="TreeGrafter"/>
</dbReference>
<dbReference type="Proteomes" id="UP001652660">
    <property type="component" value="Chromosome 6e"/>
</dbReference>
<keyword evidence="3" id="KW-0418">Kinase</keyword>
<dbReference type="Gene3D" id="1.10.510.10">
    <property type="entry name" value="Transferase(Phosphotransferase) domain 1"/>
    <property type="match status" value="1"/>
</dbReference>
<comment type="similarity">
    <text evidence="5">Belongs to the protein kinase superfamily. Ser/Thr protein kinase family. GCN2 subfamily.</text>
</comment>
<accession>A0A6P6T164</accession>
<organism evidence="7 8">
    <name type="scientific">Coffea arabica</name>
    <name type="common">Arabian coffee</name>
    <dbReference type="NCBI Taxonomy" id="13443"/>
    <lineage>
        <taxon>Eukaryota</taxon>
        <taxon>Viridiplantae</taxon>
        <taxon>Streptophyta</taxon>
        <taxon>Embryophyta</taxon>
        <taxon>Tracheophyta</taxon>
        <taxon>Spermatophyta</taxon>
        <taxon>Magnoliopsida</taxon>
        <taxon>eudicotyledons</taxon>
        <taxon>Gunneridae</taxon>
        <taxon>Pentapetalae</taxon>
        <taxon>asterids</taxon>
        <taxon>lamiids</taxon>
        <taxon>Gentianales</taxon>
        <taxon>Rubiaceae</taxon>
        <taxon>Ixoroideae</taxon>
        <taxon>Gardenieae complex</taxon>
        <taxon>Bertiereae - Coffeeae clade</taxon>
        <taxon>Coffeeae</taxon>
        <taxon>Coffea</taxon>
    </lineage>
</organism>
<evidence type="ECO:0000256" key="3">
    <source>
        <dbReference type="ARBA" id="ARBA00022777"/>
    </source>
</evidence>
<keyword evidence="2" id="KW-0547">Nucleotide-binding</keyword>
<reference evidence="8" key="2">
    <citation type="submission" date="2025-08" db="UniProtKB">
        <authorList>
            <consortium name="RefSeq"/>
        </authorList>
    </citation>
    <scope>IDENTIFICATION</scope>
    <source>
        <tissue evidence="8">Leaves</tissue>
    </source>
</reference>
<dbReference type="OrthoDB" id="1750811at2759"/>
<dbReference type="PROSITE" id="PS00108">
    <property type="entry name" value="PROTEIN_KINASE_ST"/>
    <property type="match status" value="1"/>
</dbReference>
<evidence type="ECO:0000313" key="8">
    <source>
        <dbReference type="RefSeq" id="XP_027071820.1"/>
    </source>
</evidence>
<dbReference type="GO" id="GO:0004694">
    <property type="term" value="F:eukaryotic translation initiation factor 2alpha kinase activity"/>
    <property type="evidence" value="ECO:0007669"/>
    <property type="project" value="TreeGrafter"/>
</dbReference>
<keyword evidence="7" id="KW-1185">Reference proteome</keyword>
<name>A0A6P6T164_COFAR</name>
<proteinExistence type="inferred from homology"/>
<dbReference type="InterPro" id="IPR050339">
    <property type="entry name" value="CC_SR_Kinase"/>
</dbReference>
<dbReference type="GO" id="GO:0005524">
    <property type="term" value="F:ATP binding"/>
    <property type="evidence" value="ECO:0007669"/>
    <property type="project" value="UniProtKB-KW"/>
</dbReference>
<dbReference type="InterPro" id="IPR011009">
    <property type="entry name" value="Kinase-like_dom_sf"/>
</dbReference>